<evidence type="ECO:0000256" key="1">
    <source>
        <dbReference type="SAM" id="MobiDB-lite"/>
    </source>
</evidence>
<accession>A0A0A2L2S2</accession>
<name>A0A0A2L2S2_PENIT</name>
<feature type="region of interest" description="Disordered" evidence="1">
    <location>
        <begin position="266"/>
        <end position="302"/>
    </location>
</feature>
<evidence type="ECO:0008006" key="4">
    <source>
        <dbReference type="Google" id="ProtNLM"/>
    </source>
</evidence>
<gene>
    <name evidence="2" type="ORF">PITC_008960</name>
</gene>
<dbReference type="Proteomes" id="UP000030104">
    <property type="component" value="Unassembled WGS sequence"/>
</dbReference>
<dbReference type="STRING" id="40296.A0A0A2L2S2"/>
<sequence length="383" mass="39394">MIYTSKVIAALMGASMVNAHMIMSTPTPYSKDTLNNSPLAADGSDFPCKLRDNAFEAPATETILAIGESHPLSFIGSATHGGGSCQISLTTDLKPSKSSEWKVIKSFEGGCPANVDGNMSGGPDVIDPYTFNFTIPDGISAGKYTLAWTWFNRIGNREMYMNCAPVTVSGGSSKRSPEELEKRAASFPPMFVANVNGCTTPESVDIRFPQPGEYVEHDGESANLAKEGSEACTGTATFGGSASPGFASLSSASSAAPIESASAAPVPEAIPSSAPADPKPASSSAAAPAPASTSSPSSSGSASSSVALTGSCSIEGQWNCISGTSFQRCASGTWSTAQQMSTGTQCSAGQSAELVVTASKKARHVSSMRFRNRAFAHHAHALS</sequence>
<dbReference type="OrthoDB" id="2342176at2759"/>
<dbReference type="PANTHER" id="PTHR36182">
    <property type="entry name" value="PROTEIN, PUTATIVE (AFU_ORTHOLOGUE AFUA_6G10930)-RELATED"/>
    <property type="match status" value="1"/>
</dbReference>
<reference evidence="2 3" key="1">
    <citation type="journal article" date="2015" name="Mol. Plant Microbe Interact.">
        <title>Genome, transcriptome, and functional analyses of Penicillium expansum provide new insights into secondary metabolism and pathogenicity.</title>
        <authorList>
            <person name="Ballester A.R."/>
            <person name="Marcet-Houben M."/>
            <person name="Levin E."/>
            <person name="Sela N."/>
            <person name="Selma-Lazaro C."/>
            <person name="Carmona L."/>
            <person name="Wisniewski M."/>
            <person name="Droby S."/>
            <person name="Gonzalez-Candelas L."/>
            <person name="Gabaldon T."/>
        </authorList>
    </citation>
    <scope>NUCLEOTIDE SEQUENCE [LARGE SCALE GENOMIC DNA]</scope>
    <source>
        <strain evidence="2 3">PHI-1</strain>
    </source>
</reference>
<dbReference type="EMBL" id="JQGA01000628">
    <property type="protein sequence ID" value="KGO74372.1"/>
    <property type="molecule type" value="Genomic_DNA"/>
</dbReference>
<organism evidence="2 3">
    <name type="scientific">Penicillium italicum</name>
    <name type="common">Blue mold</name>
    <dbReference type="NCBI Taxonomy" id="40296"/>
    <lineage>
        <taxon>Eukaryota</taxon>
        <taxon>Fungi</taxon>
        <taxon>Dikarya</taxon>
        <taxon>Ascomycota</taxon>
        <taxon>Pezizomycotina</taxon>
        <taxon>Eurotiomycetes</taxon>
        <taxon>Eurotiomycetidae</taxon>
        <taxon>Eurotiales</taxon>
        <taxon>Aspergillaceae</taxon>
        <taxon>Penicillium</taxon>
    </lineage>
</organism>
<dbReference type="AlphaFoldDB" id="A0A0A2L2S2"/>
<dbReference type="PANTHER" id="PTHR36182:SF2">
    <property type="entry name" value="LYTIC POLYSACCHARIDE MONOOXYGENASE"/>
    <property type="match status" value="1"/>
</dbReference>
<dbReference type="OMA" id="TWFNHVG"/>
<evidence type="ECO:0000313" key="2">
    <source>
        <dbReference type="EMBL" id="KGO74372.1"/>
    </source>
</evidence>
<dbReference type="Gene3D" id="2.70.50.70">
    <property type="match status" value="1"/>
</dbReference>
<comment type="caution">
    <text evidence="2">The sequence shown here is derived from an EMBL/GenBank/DDBJ whole genome shotgun (WGS) entry which is preliminary data.</text>
</comment>
<dbReference type="PhylomeDB" id="A0A0A2L2S2"/>
<protein>
    <recommendedName>
        <fullName evidence="4">Chitin-binding, domain 3</fullName>
    </recommendedName>
</protein>
<dbReference type="HOGENOM" id="CLU_032571_1_0_1"/>
<evidence type="ECO:0000313" key="3">
    <source>
        <dbReference type="Proteomes" id="UP000030104"/>
    </source>
</evidence>
<proteinExistence type="predicted"/>
<keyword evidence="3" id="KW-1185">Reference proteome</keyword>